<comment type="similarity">
    <text evidence="1">Belongs to the TRAFAC class dynamin-like GTPase superfamily. IRG family.</text>
</comment>
<evidence type="ECO:0000256" key="3">
    <source>
        <dbReference type="ARBA" id="ARBA00022801"/>
    </source>
</evidence>
<dbReference type="InterPro" id="IPR007743">
    <property type="entry name" value="Immunity-related_GTPase-like"/>
</dbReference>
<dbReference type="InterPro" id="IPR051515">
    <property type="entry name" value="IRG"/>
</dbReference>
<reference evidence="7" key="1">
    <citation type="submission" date="2025-08" db="UniProtKB">
        <authorList>
            <consortium name="RefSeq"/>
        </authorList>
    </citation>
    <scope>IDENTIFICATION</scope>
    <source>
        <tissue evidence="7">Gonads</tissue>
    </source>
</reference>
<proteinExistence type="inferred from homology"/>
<dbReference type="Proteomes" id="UP000085678">
    <property type="component" value="Unplaced"/>
</dbReference>
<name>A0A1S3HST1_LINAN</name>
<evidence type="ECO:0000256" key="4">
    <source>
        <dbReference type="ARBA" id="ARBA00023134"/>
    </source>
</evidence>
<dbReference type="GO" id="GO:0005525">
    <property type="term" value="F:GTP binding"/>
    <property type="evidence" value="ECO:0007669"/>
    <property type="project" value="UniProtKB-KW"/>
</dbReference>
<dbReference type="GeneID" id="106157486"/>
<keyword evidence="4" id="KW-0342">GTP-binding</keyword>
<keyword evidence="3" id="KW-0378">Hydrolase</keyword>
<dbReference type="Gene3D" id="3.40.50.300">
    <property type="entry name" value="P-loop containing nucleotide triphosphate hydrolases"/>
    <property type="match status" value="1"/>
</dbReference>
<gene>
    <name evidence="7" type="primary">LOC106157486</name>
</gene>
<dbReference type="RefSeq" id="XP_013388611.1">
    <property type="nucleotide sequence ID" value="XM_013533157.1"/>
</dbReference>
<dbReference type="InParanoid" id="A0A1S3HST1"/>
<evidence type="ECO:0000259" key="5">
    <source>
        <dbReference type="PROSITE" id="PS51716"/>
    </source>
</evidence>
<keyword evidence="6" id="KW-1185">Reference proteome</keyword>
<dbReference type="FunFam" id="3.40.50.300:FF:000541">
    <property type="entry name" value="Immunity related GTPase M"/>
    <property type="match status" value="1"/>
</dbReference>
<evidence type="ECO:0000313" key="6">
    <source>
        <dbReference type="Proteomes" id="UP000085678"/>
    </source>
</evidence>
<dbReference type="SUPFAM" id="SSF52540">
    <property type="entry name" value="P-loop containing nucleoside triphosphate hydrolases"/>
    <property type="match status" value="1"/>
</dbReference>
<dbReference type="PANTHER" id="PTHR32341">
    <property type="entry name" value="INTERFERON-INDUCIBLE GTPASE"/>
    <property type="match status" value="1"/>
</dbReference>
<dbReference type="KEGG" id="lak:106157486"/>
<feature type="domain" description="IRG-type G" evidence="5">
    <location>
        <begin position="48"/>
        <end position="233"/>
    </location>
</feature>
<dbReference type="GO" id="GO:0016787">
    <property type="term" value="F:hydrolase activity"/>
    <property type="evidence" value="ECO:0007669"/>
    <property type="project" value="UniProtKB-KW"/>
</dbReference>
<dbReference type="OrthoDB" id="422720at2759"/>
<accession>A0A1S3HST1</accession>
<dbReference type="InterPro" id="IPR030385">
    <property type="entry name" value="G_IRG_dom"/>
</dbReference>
<evidence type="ECO:0000256" key="2">
    <source>
        <dbReference type="ARBA" id="ARBA00022741"/>
    </source>
</evidence>
<dbReference type="Pfam" id="PF05049">
    <property type="entry name" value="IIGP"/>
    <property type="match status" value="1"/>
</dbReference>
<dbReference type="AlphaFoldDB" id="A0A1S3HST1"/>
<sequence length="411" mass="46934">MAEKSQAESEYKYIGAEELEEFEAYYEEKGFEQFAEFMANKIKEVQNVPVKIAVTGISGTGKSAFVNTFRGLTADDNGAAKVGSLETTMVPEEYHHPSNKNVTLWDLPGVGTSKFNKDNYEEEVNFDSYDFFLIFTRSRILEDDVWLAERAQLRSKNYFIVRTHIDVDIEGDEDAHPRTHDANKLLKEIRDGTKKLLEKDGVYPKDGVYLISTRLKHVDKWDYRKLEQDMLHKLPHEKREVLTLSLNNLSKDLIKEKCEILRSRLKQKAMLLALKGFVPSGLKDFMPQEVLDFIDNEMTSYRQALGLDDGTLRRLSQRTGIELESLISETTEIIEMPTLRITGDVVMMLMACAIDPAVIVYPALSIISKLSVEFGLAYESAYRLLHNILGRLETASLRVLEKMPSTQHTES</sequence>
<dbReference type="PANTHER" id="PTHR32341:SF10">
    <property type="entry name" value="INTERFERON-INDUCIBLE GTPASE 5"/>
    <property type="match status" value="1"/>
</dbReference>
<evidence type="ECO:0000313" key="7">
    <source>
        <dbReference type="RefSeq" id="XP_013388611.1"/>
    </source>
</evidence>
<organism evidence="6 7">
    <name type="scientific">Lingula anatina</name>
    <name type="common">Brachiopod</name>
    <name type="synonym">Lingula unguis</name>
    <dbReference type="NCBI Taxonomy" id="7574"/>
    <lineage>
        <taxon>Eukaryota</taxon>
        <taxon>Metazoa</taxon>
        <taxon>Spiralia</taxon>
        <taxon>Lophotrochozoa</taxon>
        <taxon>Brachiopoda</taxon>
        <taxon>Linguliformea</taxon>
        <taxon>Lingulata</taxon>
        <taxon>Lingulida</taxon>
        <taxon>Linguloidea</taxon>
        <taxon>Lingulidae</taxon>
        <taxon>Lingula</taxon>
    </lineage>
</organism>
<protein>
    <submittedName>
        <fullName evidence="7">T-cell-specific guanine nucleotide triphosphate-binding protein 1-like</fullName>
    </submittedName>
</protein>
<dbReference type="PROSITE" id="PS51716">
    <property type="entry name" value="G_IRG"/>
    <property type="match status" value="1"/>
</dbReference>
<dbReference type="GO" id="GO:0016020">
    <property type="term" value="C:membrane"/>
    <property type="evidence" value="ECO:0007669"/>
    <property type="project" value="InterPro"/>
</dbReference>
<keyword evidence="2" id="KW-0547">Nucleotide-binding</keyword>
<evidence type="ECO:0000256" key="1">
    <source>
        <dbReference type="ARBA" id="ARBA00005429"/>
    </source>
</evidence>
<dbReference type="InterPro" id="IPR027417">
    <property type="entry name" value="P-loop_NTPase"/>
</dbReference>